<dbReference type="PRINTS" id="PR00120">
    <property type="entry name" value="HATPASE"/>
</dbReference>
<dbReference type="PROSITE" id="PS00154">
    <property type="entry name" value="ATPASE_E1_E2"/>
    <property type="match status" value="1"/>
</dbReference>
<gene>
    <name evidence="10" type="ORF">L0U89_10145</name>
</gene>
<dbReference type="Gene3D" id="3.40.1110.10">
    <property type="entry name" value="Calcium-transporting ATPase, cytoplasmic domain N"/>
    <property type="match status" value="1"/>
</dbReference>
<feature type="transmembrane region" description="Helical" evidence="8">
    <location>
        <begin position="755"/>
        <end position="778"/>
    </location>
</feature>
<evidence type="ECO:0000256" key="5">
    <source>
        <dbReference type="ARBA" id="ARBA00022967"/>
    </source>
</evidence>
<dbReference type="InterPro" id="IPR001757">
    <property type="entry name" value="P_typ_ATPase"/>
</dbReference>
<dbReference type="Gene3D" id="2.70.150.10">
    <property type="entry name" value="Calcium-transporting ATPase, cytoplasmic transduction domain A"/>
    <property type="match status" value="1"/>
</dbReference>
<dbReference type="InterPro" id="IPR059000">
    <property type="entry name" value="ATPase_P-type_domA"/>
</dbReference>
<keyword evidence="2 8" id="KW-0812">Transmembrane</keyword>
<evidence type="ECO:0000256" key="4">
    <source>
        <dbReference type="ARBA" id="ARBA00022840"/>
    </source>
</evidence>
<dbReference type="PANTHER" id="PTHR42861">
    <property type="entry name" value="CALCIUM-TRANSPORTING ATPASE"/>
    <property type="match status" value="1"/>
</dbReference>
<dbReference type="SMART" id="SM00831">
    <property type="entry name" value="Cation_ATPase_N"/>
    <property type="match status" value="1"/>
</dbReference>
<proteinExistence type="predicted"/>
<protein>
    <submittedName>
        <fullName evidence="10">HAD-IC family P-type ATPase</fullName>
    </submittedName>
</protein>
<keyword evidence="5" id="KW-1278">Translocase</keyword>
<evidence type="ECO:0000256" key="8">
    <source>
        <dbReference type="SAM" id="Phobius"/>
    </source>
</evidence>
<dbReference type="RefSeq" id="WP_234861420.1">
    <property type="nucleotide sequence ID" value="NZ_JAKEVZ010000007.1"/>
</dbReference>
<dbReference type="SUPFAM" id="SSF81653">
    <property type="entry name" value="Calcium ATPase, transduction domain A"/>
    <property type="match status" value="1"/>
</dbReference>
<dbReference type="InterPro" id="IPR018303">
    <property type="entry name" value="ATPase_P-typ_P_site"/>
</dbReference>
<evidence type="ECO:0000256" key="6">
    <source>
        <dbReference type="ARBA" id="ARBA00022989"/>
    </source>
</evidence>
<dbReference type="InterPro" id="IPR023298">
    <property type="entry name" value="ATPase_P-typ_TM_dom_sf"/>
</dbReference>
<dbReference type="EMBL" id="JAKEVZ010000007">
    <property type="protein sequence ID" value="MCF1751429.1"/>
    <property type="molecule type" value="Genomic_DNA"/>
</dbReference>
<evidence type="ECO:0000256" key="3">
    <source>
        <dbReference type="ARBA" id="ARBA00022741"/>
    </source>
</evidence>
<evidence type="ECO:0000259" key="9">
    <source>
        <dbReference type="SMART" id="SM00831"/>
    </source>
</evidence>
<dbReference type="SUPFAM" id="SSF56784">
    <property type="entry name" value="HAD-like"/>
    <property type="match status" value="1"/>
</dbReference>
<feature type="transmembrane region" description="Helical" evidence="8">
    <location>
        <begin position="683"/>
        <end position="705"/>
    </location>
</feature>
<dbReference type="SUPFAM" id="SSF81660">
    <property type="entry name" value="Metal cation-transporting ATPase, ATP-binding domain N"/>
    <property type="match status" value="1"/>
</dbReference>
<dbReference type="InterPro" id="IPR023214">
    <property type="entry name" value="HAD_sf"/>
</dbReference>
<dbReference type="Pfam" id="PF00690">
    <property type="entry name" value="Cation_ATPase_N"/>
    <property type="match status" value="1"/>
</dbReference>
<evidence type="ECO:0000313" key="10">
    <source>
        <dbReference type="EMBL" id="MCF1751429.1"/>
    </source>
</evidence>
<evidence type="ECO:0000256" key="2">
    <source>
        <dbReference type="ARBA" id="ARBA00022692"/>
    </source>
</evidence>
<dbReference type="Pfam" id="PF13246">
    <property type="entry name" value="Cation_ATPase"/>
    <property type="match status" value="1"/>
</dbReference>
<dbReference type="Pfam" id="PF00122">
    <property type="entry name" value="E1-E2_ATPase"/>
    <property type="match status" value="1"/>
</dbReference>
<feature type="transmembrane region" description="Helical" evidence="8">
    <location>
        <begin position="824"/>
        <end position="846"/>
    </location>
</feature>
<feature type="transmembrane region" description="Helical" evidence="8">
    <location>
        <begin position="59"/>
        <end position="77"/>
    </location>
</feature>
<evidence type="ECO:0000256" key="7">
    <source>
        <dbReference type="ARBA" id="ARBA00023136"/>
    </source>
</evidence>
<keyword evidence="7 8" id="KW-0472">Membrane</keyword>
<dbReference type="InterPro" id="IPR004014">
    <property type="entry name" value="ATPase_P-typ_cation-transptr_N"/>
</dbReference>
<evidence type="ECO:0000256" key="1">
    <source>
        <dbReference type="ARBA" id="ARBA00004141"/>
    </source>
</evidence>
<name>A0ABS9BVV2_9BACT</name>
<dbReference type="NCBIfam" id="TIGR01494">
    <property type="entry name" value="ATPase_P-type"/>
    <property type="match status" value="2"/>
</dbReference>
<dbReference type="InterPro" id="IPR023299">
    <property type="entry name" value="ATPase_P-typ_cyto_dom_N"/>
</dbReference>
<organism evidence="10 11">
    <name type="scientific">Mariniradius sediminis</name>
    <dbReference type="NCBI Taxonomy" id="2909237"/>
    <lineage>
        <taxon>Bacteria</taxon>
        <taxon>Pseudomonadati</taxon>
        <taxon>Bacteroidota</taxon>
        <taxon>Cytophagia</taxon>
        <taxon>Cytophagales</taxon>
        <taxon>Cyclobacteriaceae</taxon>
        <taxon>Mariniradius</taxon>
    </lineage>
</organism>
<feature type="transmembrane region" description="Helical" evidence="8">
    <location>
        <begin position="277"/>
        <end position="302"/>
    </location>
</feature>
<dbReference type="InterPro" id="IPR006068">
    <property type="entry name" value="ATPase_P-typ_cation-transptr_C"/>
</dbReference>
<reference evidence="10 11" key="1">
    <citation type="submission" date="2022-01" db="EMBL/GenBank/DDBJ databases">
        <title>Mariniradius saccharolyticus sp. nov., isolated from sediment of a river.</title>
        <authorList>
            <person name="Liu H."/>
        </authorList>
    </citation>
    <scope>NUCLEOTIDE SEQUENCE [LARGE SCALE GENOMIC DNA]</scope>
    <source>
        <strain evidence="10 11">RY-2</strain>
    </source>
</reference>
<feature type="transmembrane region" description="Helical" evidence="8">
    <location>
        <begin position="83"/>
        <end position="102"/>
    </location>
</feature>
<dbReference type="SFLD" id="SFLDF00027">
    <property type="entry name" value="p-type_atpase"/>
    <property type="match status" value="1"/>
</dbReference>
<dbReference type="InterPro" id="IPR036412">
    <property type="entry name" value="HAD-like_sf"/>
</dbReference>
<dbReference type="Pfam" id="PF00689">
    <property type="entry name" value="Cation_ATPase_C"/>
    <property type="match status" value="1"/>
</dbReference>
<sequence length="889" mass="97617">MKLPEFPHHESVDSLLEGLQTSERGLSVAEVNKRLGVFGKNELPAAGKRPAWLLFLRQFNNLMVYILFSAALISFFTKHYVDVYVILAITIINAIIGFVQEYKAEGALIALKNLLVPQCKVIRNGVLQTVNSGELVPGDIIALEEGDNIPADARVIFAKNARTSEASLTGESVPMNKSTDTLAVEIPLAEKSNMVWKGTFLAGGSIKAVVTGTGLKTQIGEIATSLQQINPKKTNFQIKTDKLARQMALIAIASAVVLFVVAYFFNDFEINEILLISIAALVSAIPEGLPAVLSIVMAVGSYRMSKNNAIIREITATESLGSVSTIITDKTGTLTQNTMTIKKVWVPNAEEVEVLGEGWESEGELSGTKEDIEAIDLLLEIASHCHNSAIREDEKGMLVVTGDPTEAAFLVLGNKAGKSKDHTILEDVAFNSDIRYRSTLVEKGEKKIRFYIGAPESILEICDSVKRSDGSTKALDDDELATINEKISSWSKESLRVLALAIKEEHSGPQSDQNLEFIGLAGMMDPPRPGVYEAVKSCHLAGIRVIMATGDHADTALAIGKSVGIVKEGRQKVYTDSELSKMSKQEFDLAVQESDVFCRLSPVMKLKIAKSLQNQGELIAMTGDGVNDAPALKQANIGISMGILGTDVAKDASMMVLADDNFATIVKAIEQGRIVFNNARRTSFFLISTNFAEILILILVVSFGLPMPLTASQILWINLVTDGFCDKALATEQGKGNELLSPPIDPKENILNKSIYPFLIINTILMTGISLTAYLYYLPESLEKARTIVFITMAFSQLFNVFNMRSLEGSTFKIGLFSNKWVNYTLLISILLQIIIIEIPSLATLFKFIPITFWEFIFWVGLTSLVFWITEVFKYFKFERKNGIQVQQF</sequence>
<comment type="caution">
    <text evidence="10">The sequence shown here is derived from an EMBL/GenBank/DDBJ whole genome shotgun (WGS) entry which is preliminary data.</text>
</comment>
<feature type="domain" description="Cation-transporting P-type ATPase N-terminal" evidence="9">
    <location>
        <begin position="6"/>
        <end position="79"/>
    </location>
</feature>
<keyword evidence="4" id="KW-0067">ATP-binding</keyword>
<accession>A0ABS9BVV2</accession>
<dbReference type="InterPro" id="IPR008250">
    <property type="entry name" value="ATPase_P-typ_transduc_dom_A_sf"/>
</dbReference>
<feature type="transmembrane region" description="Helical" evidence="8">
    <location>
        <begin position="247"/>
        <end position="265"/>
    </location>
</feature>
<keyword evidence="3" id="KW-0547">Nucleotide-binding</keyword>
<dbReference type="SFLD" id="SFLDG00002">
    <property type="entry name" value="C1.7:_P-type_atpase_like"/>
    <property type="match status" value="1"/>
</dbReference>
<dbReference type="Proteomes" id="UP001201449">
    <property type="component" value="Unassembled WGS sequence"/>
</dbReference>
<dbReference type="Gene3D" id="3.40.50.1000">
    <property type="entry name" value="HAD superfamily/HAD-like"/>
    <property type="match status" value="1"/>
</dbReference>
<keyword evidence="11" id="KW-1185">Reference proteome</keyword>
<dbReference type="SFLD" id="SFLDS00003">
    <property type="entry name" value="Haloacid_Dehalogenase"/>
    <property type="match status" value="1"/>
</dbReference>
<comment type="subcellular location">
    <subcellularLocation>
        <location evidence="1">Membrane</location>
        <topology evidence="1">Multi-pass membrane protein</topology>
    </subcellularLocation>
</comment>
<dbReference type="SUPFAM" id="SSF81665">
    <property type="entry name" value="Calcium ATPase, transmembrane domain M"/>
    <property type="match status" value="1"/>
</dbReference>
<dbReference type="Gene3D" id="1.20.1110.10">
    <property type="entry name" value="Calcium-transporting ATPase, transmembrane domain"/>
    <property type="match status" value="1"/>
</dbReference>
<keyword evidence="6 8" id="KW-1133">Transmembrane helix</keyword>
<dbReference type="PRINTS" id="PR00119">
    <property type="entry name" value="CATATPASE"/>
</dbReference>
<dbReference type="InterPro" id="IPR044492">
    <property type="entry name" value="P_typ_ATPase_HD_dom"/>
</dbReference>
<feature type="transmembrane region" description="Helical" evidence="8">
    <location>
        <begin position="853"/>
        <end position="870"/>
    </location>
</feature>
<evidence type="ECO:0000313" key="11">
    <source>
        <dbReference type="Proteomes" id="UP001201449"/>
    </source>
</evidence>